<dbReference type="InterPro" id="IPR052160">
    <property type="entry name" value="Gypsy_RT_Integrase-like"/>
</dbReference>
<dbReference type="EMBL" id="BSXT01000477">
    <property type="protein sequence ID" value="GMF28426.1"/>
    <property type="molecule type" value="Genomic_DNA"/>
</dbReference>
<sequence length="168" mass="18682">MSTYWWSDIRTQVKLWVRSCRACGTRKTQSKAVIPPLQSQGVGDVGDKWAIDVAGPLPVTPDGNRYVIAAVDYASRYAIAVATPAHTAEHVARFIAERVVLVHRPMREVVTDGAPGLNGEVITTLVKILQARQITPVPYRAMLLGLVERFYKVWKDMVAMYVDETQDG</sequence>
<reference evidence="2" key="1">
    <citation type="submission" date="2023-04" db="EMBL/GenBank/DDBJ databases">
        <title>Phytophthora fragariaefolia NBRC 109709.</title>
        <authorList>
            <person name="Ichikawa N."/>
            <person name="Sato H."/>
            <person name="Tonouchi N."/>
        </authorList>
    </citation>
    <scope>NUCLEOTIDE SEQUENCE</scope>
    <source>
        <strain evidence="2">NBRC 109709</strain>
    </source>
</reference>
<dbReference type="GO" id="GO:0015074">
    <property type="term" value="P:DNA integration"/>
    <property type="evidence" value="ECO:0007669"/>
    <property type="project" value="InterPro"/>
</dbReference>
<dbReference type="PANTHER" id="PTHR47266">
    <property type="entry name" value="ENDONUCLEASE-RELATED"/>
    <property type="match status" value="1"/>
</dbReference>
<dbReference type="SUPFAM" id="SSF53098">
    <property type="entry name" value="Ribonuclease H-like"/>
    <property type="match status" value="1"/>
</dbReference>
<dbReference type="InterPro" id="IPR012337">
    <property type="entry name" value="RNaseH-like_sf"/>
</dbReference>
<evidence type="ECO:0000313" key="3">
    <source>
        <dbReference type="Proteomes" id="UP001165121"/>
    </source>
</evidence>
<dbReference type="OrthoDB" id="122917at2759"/>
<dbReference type="AlphaFoldDB" id="A0A9W6X3D9"/>
<gene>
    <name evidence="2" type="ORF">Pfra01_000588200</name>
</gene>
<dbReference type="InterPro" id="IPR036397">
    <property type="entry name" value="RNaseH_sf"/>
</dbReference>
<keyword evidence="3" id="KW-1185">Reference proteome</keyword>
<proteinExistence type="predicted"/>
<comment type="caution">
    <text evidence="2">The sequence shown here is derived from an EMBL/GenBank/DDBJ whole genome shotgun (WGS) entry which is preliminary data.</text>
</comment>
<evidence type="ECO:0000259" key="1">
    <source>
        <dbReference type="PROSITE" id="PS50994"/>
    </source>
</evidence>
<dbReference type="Proteomes" id="UP001165121">
    <property type="component" value="Unassembled WGS sequence"/>
</dbReference>
<dbReference type="InterPro" id="IPR001584">
    <property type="entry name" value="Integrase_cat-core"/>
</dbReference>
<accession>A0A9W6X3D9</accession>
<feature type="domain" description="Integrase catalytic" evidence="1">
    <location>
        <begin position="31"/>
        <end position="168"/>
    </location>
</feature>
<dbReference type="Gene3D" id="3.30.420.10">
    <property type="entry name" value="Ribonuclease H-like superfamily/Ribonuclease H"/>
    <property type="match status" value="1"/>
</dbReference>
<dbReference type="PROSITE" id="PS50994">
    <property type="entry name" value="INTEGRASE"/>
    <property type="match status" value="1"/>
</dbReference>
<organism evidence="2 3">
    <name type="scientific">Phytophthora fragariaefolia</name>
    <dbReference type="NCBI Taxonomy" id="1490495"/>
    <lineage>
        <taxon>Eukaryota</taxon>
        <taxon>Sar</taxon>
        <taxon>Stramenopiles</taxon>
        <taxon>Oomycota</taxon>
        <taxon>Peronosporomycetes</taxon>
        <taxon>Peronosporales</taxon>
        <taxon>Peronosporaceae</taxon>
        <taxon>Phytophthora</taxon>
    </lineage>
</organism>
<protein>
    <submittedName>
        <fullName evidence="2">Unnamed protein product</fullName>
    </submittedName>
</protein>
<name>A0A9W6X3D9_9STRA</name>
<dbReference type="GO" id="GO:0003676">
    <property type="term" value="F:nucleic acid binding"/>
    <property type="evidence" value="ECO:0007669"/>
    <property type="project" value="InterPro"/>
</dbReference>
<evidence type="ECO:0000313" key="2">
    <source>
        <dbReference type="EMBL" id="GMF28426.1"/>
    </source>
</evidence>